<accession>A0AAV3ZQ38</accession>
<dbReference type="Proteomes" id="UP000735302">
    <property type="component" value="Unassembled WGS sequence"/>
</dbReference>
<dbReference type="EMBL" id="BLXT01002742">
    <property type="protein sequence ID" value="GFN97306.1"/>
    <property type="molecule type" value="Genomic_DNA"/>
</dbReference>
<proteinExistence type="predicted"/>
<evidence type="ECO:0000256" key="1">
    <source>
        <dbReference type="SAM" id="MobiDB-lite"/>
    </source>
</evidence>
<organism evidence="2 3">
    <name type="scientific">Plakobranchus ocellatus</name>
    <dbReference type="NCBI Taxonomy" id="259542"/>
    <lineage>
        <taxon>Eukaryota</taxon>
        <taxon>Metazoa</taxon>
        <taxon>Spiralia</taxon>
        <taxon>Lophotrochozoa</taxon>
        <taxon>Mollusca</taxon>
        <taxon>Gastropoda</taxon>
        <taxon>Heterobranchia</taxon>
        <taxon>Euthyneura</taxon>
        <taxon>Panpulmonata</taxon>
        <taxon>Sacoglossa</taxon>
        <taxon>Placobranchoidea</taxon>
        <taxon>Plakobranchidae</taxon>
        <taxon>Plakobranchus</taxon>
    </lineage>
</organism>
<dbReference type="AlphaFoldDB" id="A0AAV3ZQ38"/>
<keyword evidence="3" id="KW-1185">Reference proteome</keyword>
<comment type="caution">
    <text evidence="2">The sequence shown here is derived from an EMBL/GenBank/DDBJ whole genome shotgun (WGS) entry which is preliminary data.</text>
</comment>
<gene>
    <name evidence="2" type="ORF">PoB_002381200</name>
</gene>
<feature type="compositionally biased region" description="Low complexity" evidence="1">
    <location>
        <begin position="1"/>
        <end position="19"/>
    </location>
</feature>
<evidence type="ECO:0000313" key="3">
    <source>
        <dbReference type="Proteomes" id="UP000735302"/>
    </source>
</evidence>
<evidence type="ECO:0000313" key="2">
    <source>
        <dbReference type="EMBL" id="GFN97306.1"/>
    </source>
</evidence>
<name>A0AAV3ZQ38_9GAST</name>
<feature type="region of interest" description="Disordered" evidence="1">
    <location>
        <begin position="1"/>
        <end position="20"/>
    </location>
</feature>
<sequence>MAGRRSSSCSGNPPSISPWRSPPIPLALCLGSAGQTEPCTRPATRLPTGTPSSHLLNAAAWHYGKMMSIVCQLSLWFCLCMLHKGQQRRFAADVSDSPGATDAVSNRKRFVLIMADMRTAMARDLNWKLTARENDRQTDGQTERDKHFDAFKVSLE</sequence>
<reference evidence="2 3" key="1">
    <citation type="journal article" date="2021" name="Elife">
        <title>Chloroplast acquisition without the gene transfer in kleptoplastic sea slugs, Plakobranchus ocellatus.</title>
        <authorList>
            <person name="Maeda T."/>
            <person name="Takahashi S."/>
            <person name="Yoshida T."/>
            <person name="Shimamura S."/>
            <person name="Takaki Y."/>
            <person name="Nagai Y."/>
            <person name="Toyoda A."/>
            <person name="Suzuki Y."/>
            <person name="Arimoto A."/>
            <person name="Ishii H."/>
            <person name="Satoh N."/>
            <person name="Nishiyama T."/>
            <person name="Hasebe M."/>
            <person name="Maruyama T."/>
            <person name="Minagawa J."/>
            <person name="Obokata J."/>
            <person name="Shigenobu S."/>
        </authorList>
    </citation>
    <scope>NUCLEOTIDE SEQUENCE [LARGE SCALE GENOMIC DNA]</scope>
</reference>
<protein>
    <submittedName>
        <fullName evidence="2">Uncharacterized protein</fullName>
    </submittedName>
</protein>